<organism evidence="2">
    <name type="scientific">Picocystis salinarum</name>
    <dbReference type="NCBI Taxonomy" id="88271"/>
    <lineage>
        <taxon>Eukaryota</taxon>
        <taxon>Viridiplantae</taxon>
        <taxon>Chlorophyta</taxon>
        <taxon>Picocystophyceae</taxon>
        <taxon>Picocystales</taxon>
        <taxon>Picocystaceae</taxon>
        <taxon>Picocystis</taxon>
    </lineage>
</organism>
<dbReference type="InterPro" id="IPR039740">
    <property type="entry name" value="CNOT10"/>
</dbReference>
<sequence length="415" mass="45231">MSDTKHSMEAETWDNGRAEGELERERTVQGVSGRLGEKVEENVSHAMESDMPGTQGARIKNKKGDNFMERRCQARMANQAGCKAMELGAPAVAAVIFDVAMEAAYSGSDQVQAQPGRTRNLEDSSRVRATSQTQAEALHMPTPGHARDKGKGKVGEEEVYKANTSLGGKVNRESHTSLIQEDGTFELYYNAGLARLSAGDPLGAICAFRCAKHFLVGDPCLWIRLAEAYLEVSDACIESQMCLPPTRVQLVLRCHAEANFSMEAASHAADCLNRASVLLQQPCNEAVPKADLYAKADNTILQTHILMKLSYASLRIGATSAAVVYACQLLEMKDCPEIYQALAGLYWAESLATEENYAAAHKILKQTVDLHNVSLILDDQTLSALEARLLDLEKFSTCNPQTTTLTPSGARPEVY</sequence>
<reference evidence="2" key="1">
    <citation type="submission" date="2021-01" db="EMBL/GenBank/DDBJ databases">
        <authorList>
            <person name="Corre E."/>
            <person name="Pelletier E."/>
            <person name="Niang G."/>
            <person name="Scheremetjew M."/>
            <person name="Finn R."/>
            <person name="Kale V."/>
            <person name="Holt S."/>
            <person name="Cochrane G."/>
            <person name="Meng A."/>
            <person name="Brown T."/>
            <person name="Cohen L."/>
        </authorList>
    </citation>
    <scope>NUCLEOTIDE SEQUENCE</scope>
    <source>
        <strain evidence="2">CCMP1897</strain>
    </source>
</reference>
<dbReference type="GO" id="GO:0006402">
    <property type="term" value="P:mRNA catabolic process"/>
    <property type="evidence" value="ECO:0007669"/>
    <property type="project" value="TreeGrafter"/>
</dbReference>
<dbReference type="GO" id="GO:0017148">
    <property type="term" value="P:negative regulation of translation"/>
    <property type="evidence" value="ECO:0007669"/>
    <property type="project" value="TreeGrafter"/>
</dbReference>
<gene>
    <name evidence="2" type="ORF">PSAL00342_LOCUS4350</name>
</gene>
<name>A0A7S3XCL6_9CHLO</name>
<dbReference type="PANTHER" id="PTHR12979:SF5">
    <property type="entry name" value="CCR4-NOT TRANSCRIPTION COMPLEX SUBUNIT 10"/>
    <property type="match status" value="1"/>
</dbReference>
<dbReference type="AlphaFoldDB" id="A0A7S3XCL6"/>
<proteinExistence type="predicted"/>
<evidence type="ECO:0000256" key="1">
    <source>
        <dbReference type="SAM" id="MobiDB-lite"/>
    </source>
</evidence>
<dbReference type="GO" id="GO:0030014">
    <property type="term" value="C:CCR4-NOT complex"/>
    <property type="evidence" value="ECO:0007669"/>
    <property type="project" value="InterPro"/>
</dbReference>
<protein>
    <submittedName>
        <fullName evidence="2">Uncharacterized protein</fullName>
    </submittedName>
</protein>
<dbReference type="EMBL" id="HBIS01004775">
    <property type="protein sequence ID" value="CAE0610515.1"/>
    <property type="molecule type" value="Transcribed_RNA"/>
</dbReference>
<accession>A0A7S3XCL6</accession>
<feature type="compositionally biased region" description="Polar residues" evidence="1">
    <location>
        <begin position="107"/>
        <end position="117"/>
    </location>
</feature>
<feature type="region of interest" description="Disordered" evidence="1">
    <location>
        <begin position="107"/>
        <end position="153"/>
    </location>
</feature>
<feature type="compositionally biased region" description="Basic and acidic residues" evidence="1">
    <location>
        <begin position="1"/>
        <end position="27"/>
    </location>
</feature>
<dbReference type="PANTHER" id="PTHR12979">
    <property type="entry name" value="CCR4-NOT TRANSCRIPTION COMPLEX SUBUNIT 10"/>
    <property type="match status" value="1"/>
</dbReference>
<feature type="region of interest" description="Disordered" evidence="1">
    <location>
        <begin position="1"/>
        <end position="34"/>
    </location>
</feature>
<evidence type="ECO:0000313" key="2">
    <source>
        <dbReference type="EMBL" id="CAE0610515.1"/>
    </source>
</evidence>